<gene>
    <name evidence="1" type="ORF">SPELUC_LOCUS11254</name>
</gene>
<dbReference type="Proteomes" id="UP000789366">
    <property type="component" value="Unassembled WGS sequence"/>
</dbReference>
<sequence>EENREKEGSRRWGEKRGCGIKSEKSLERKAIISAQLPKPPNFNVLVHNIPYYKDYATLS</sequence>
<keyword evidence="2" id="KW-1185">Reference proteome</keyword>
<accession>A0ACA9PBH1</accession>
<evidence type="ECO:0000313" key="2">
    <source>
        <dbReference type="Proteomes" id="UP000789366"/>
    </source>
</evidence>
<proteinExistence type="predicted"/>
<dbReference type="EMBL" id="CAJVPW010023250">
    <property type="protein sequence ID" value="CAG8700565.1"/>
    <property type="molecule type" value="Genomic_DNA"/>
</dbReference>
<evidence type="ECO:0000313" key="1">
    <source>
        <dbReference type="EMBL" id="CAG8700565.1"/>
    </source>
</evidence>
<organism evidence="1 2">
    <name type="scientific">Cetraspora pellucida</name>
    <dbReference type="NCBI Taxonomy" id="1433469"/>
    <lineage>
        <taxon>Eukaryota</taxon>
        <taxon>Fungi</taxon>
        <taxon>Fungi incertae sedis</taxon>
        <taxon>Mucoromycota</taxon>
        <taxon>Glomeromycotina</taxon>
        <taxon>Glomeromycetes</taxon>
        <taxon>Diversisporales</taxon>
        <taxon>Gigasporaceae</taxon>
        <taxon>Cetraspora</taxon>
    </lineage>
</organism>
<comment type="caution">
    <text evidence="1">The sequence shown here is derived from an EMBL/GenBank/DDBJ whole genome shotgun (WGS) entry which is preliminary data.</text>
</comment>
<name>A0ACA9PBH1_9GLOM</name>
<protein>
    <submittedName>
        <fullName evidence="1">4746_t:CDS:1</fullName>
    </submittedName>
</protein>
<reference evidence="1" key="1">
    <citation type="submission" date="2021-06" db="EMBL/GenBank/DDBJ databases">
        <authorList>
            <person name="Kallberg Y."/>
            <person name="Tangrot J."/>
            <person name="Rosling A."/>
        </authorList>
    </citation>
    <scope>NUCLEOTIDE SEQUENCE</scope>
    <source>
        <strain evidence="1">28 12/20/2015</strain>
    </source>
</reference>
<feature type="non-terminal residue" evidence="1">
    <location>
        <position position="1"/>
    </location>
</feature>